<dbReference type="Gene3D" id="3.40.50.2300">
    <property type="match status" value="1"/>
</dbReference>
<dbReference type="CDD" id="cd00383">
    <property type="entry name" value="trans_reg_C"/>
    <property type="match status" value="1"/>
</dbReference>
<dbReference type="InterPro" id="IPR001789">
    <property type="entry name" value="Sig_transdc_resp-reg_receiver"/>
</dbReference>
<dbReference type="SMART" id="SM00862">
    <property type="entry name" value="Trans_reg_C"/>
    <property type="match status" value="1"/>
</dbReference>
<dbReference type="Gene3D" id="1.10.10.10">
    <property type="entry name" value="Winged helix-like DNA-binding domain superfamily/Winged helix DNA-binding domain"/>
    <property type="match status" value="1"/>
</dbReference>
<dbReference type="SUPFAM" id="SSF46894">
    <property type="entry name" value="C-terminal effector domain of the bipartite response regulators"/>
    <property type="match status" value="1"/>
</dbReference>
<evidence type="ECO:0000256" key="2">
    <source>
        <dbReference type="ARBA" id="ARBA00023015"/>
    </source>
</evidence>
<keyword evidence="6" id="KW-0597">Phosphoprotein</keyword>
<dbReference type="EMBL" id="JBHSHL010000051">
    <property type="protein sequence ID" value="MFC4805507.1"/>
    <property type="molecule type" value="Genomic_DNA"/>
</dbReference>
<keyword evidence="2" id="KW-0805">Transcription regulation</keyword>
<organism evidence="10 11">
    <name type="scientific">Filifactor villosus</name>
    <dbReference type="NCBI Taxonomy" id="29374"/>
    <lineage>
        <taxon>Bacteria</taxon>
        <taxon>Bacillati</taxon>
        <taxon>Bacillota</taxon>
        <taxon>Clostridia</taxon>
        <taxon>Peptostreptococcales</taxon>
        <taxon>Filifactoraceae</taxon>
        <taxon>Filifactor</taxon>
    </lineage>
</organism>
<keyword evidence="3 7" id="KW-0238">DNA-binding</keyword>
<name>A0ABV9QP35_9FIRM</name>
<dbReference type="PANTHER" id="PTHR48111">
    <property type="entry name" value="REGULATOR OF RPOS"/>
    <property type="match status" value="1"/>
</dbReference>
<dbReference type="InterPro" id="IPR001867">
    <property type="entry name" value="OmpR/PhoB-type_DNA-bd"/>
</dbReference>
<feature type="DNA-binding region" description="OmpR/PhoB-type" evidence="7">
    <location>
        <begin position="142"/>
        <end position="240"/>
    </location>
</feature>
<dbReference type="PROSITE" id="PS51755">
    <property type="entry name" value="OMPR_PHOB"/>
    <property type="match status" value="1"/>
</dbReference>
<comment type="caution">
    <text evidence="10">The sequence shown here is derived from an EMBL/GenBank/DDBJ whole genome shotgun (WGS) entry which is preliminary data.</text>
</comment>
<evidence type="ECO:0000256" key="1">
    <source>
        <dbReference type="ARBA" id="ARBA00018672"/>
    </source>
</evidence>
<proteinExistence type="predicted"/>
<dbReference type="InterPro" id="IPR039420">
    <property type="entry name" value="WalR-like"/>
</dbReference>
<dbReference type="Proteomes" id="UP001595916">
    <property type="component" value="Unassembled WGS sequence"/>
</dbReference>
<accession>A0ABV9QP35</accession>
<evidence type="ECO:0000313" key="11">
    <source>
        <dbReference type="Proteomes" id="UP001595916"/>
    </source>
</evidence>
<protein>
    <recommendedName>
        <fullName evidence="1">Stage 0 sporulation protein A homolog</fullName>
    </recommendedName>
</protein>
<feature type="domain" description="OmpR/PhoB-type" evidence="9">
    <location>
        <begin position="142"/>
        <end position="240"/>
    </location>
</feature>
<feature type="domain" description="Response regulatory" evidence="8">
    <location>
        <begin position="17"/>
        <end position="130"/>
    </location>
</feature>
<feature type="modified residue" description="4-aspartylphosphate" evidence="6">
    <location>
        <position position="66"/>
    </location>
</feature>
<reference evidence="11" key="1">
    <citation type="journal article" date="2019" name="Int. J. Syst. Evol. Microbiol.">
        <title>The Global Catalogue of Microorganisms (GCM) 10K type strain sequencing project: providing services to taxonomists for standard genome sequencing and annotation.</title>
        <authorList>
            <consortium name="The Broad Institute Genomics Platform"/>
            <consortium name="The Broad Institute Genome Sequencing Center for Infectious Disease"/>
            <person name="Wu L."/>
            <person name="Ma J."/>
        </authorList>
    </citation>
    <scope>NUCLEOTIDE SEQUENCE [LARGE SCALE GENOMIC DNA]</scope>
    <source>
        <strain evidence="11">CCUG 46385</strain>
    </source>
</reference>
<keyword evidence="4" id="KW-0804">Transcription</keyword>
<keyword evidence="11" id="KW-1185">Reference proteome</keyword>
<dbReference type="PANTHER" id="PTHR48111:SF24">
    <property type="entry name" value="TRANSCRIPTIONAL REGULATORY PROTEIN CSSR"/>
    <property type="match status" value="1"/>
</dbReference>
<dbReference type="InterPro" id="IPR036388">
    <property type="entry name" value="WH-like_DNA-bd_sf"/>
</dbReference>
<dbReference type="Gene3D" id="6.10.250.690">
    <property type="match status" value="1"/>
</dbReference>
<dbReference type="InterPro" id="IPR016032">
    <property type="entry name" value="Sig_transdc_resp-reg_C-effctor"/>
</dbReference>
<sequence>MVQASTERMKEIKMMKHILVVDDEKRIRDLIVMYLKKEGYEVTDFDNADKAYEFLSDNSVDLIVLDIMMRGTNGLDLCKKIRTNSDVPIIFVSARSEELDRILGLELGADDYLAKPFSVRELIVRIRNILKRTTNYAQKKEDNVVSVEDLKIFVEQRSVKAGDEDVPLTTKEYEVLKFLVENKGYPLSRDKIIQSIWGYEYDGYDRNVDDTIKRLRKKLRDANSQVKIQTVWGYGYKIQEDE</sequence>
<evidence type="ECO:0000256" key="5">
    <source>
        <dbReference type="ARBA" id="ARBA00024867"/>
    </source>
</evidence>
<dbReference type="PROSITE" id="PS50110">
    <property type="entry name" value="RESPONSE_REGULATORY"/>
    <property type="match status" value="1"/>
</dbReference>
<dbReference type="Pfam" id="PF00486">
    <property type="entry name" value="Trans_reg_C"/>
    <property type="match status" value="1"/>
</dbReference>
<evidence type="ECO:0000256" key="6">
    <source>
        <dbReference type="PROSITE-ProRule" id="PRU00169"/>
    </source>
</evidence>
<evidence type="ECO:0000259" key="8">
    <source>
        <dbReference type="PROSITE" id="PS50110"/>
    </source>
</evidence>
<dbReference type="InterPro" id="IPR011006">
    <property type="entry name" value="CheY-like_superfamily"/>
</dbReference>
<comment type="function">
    <text evidence="5">May play the central regulatory role in sporulation. It may be an element of the effector pathway responsible for the activation of sporulation genes in response to nutritional stress. Spo0A may act in concert with spo0H (a sigma factor) to control the expression of some genes that are critical to the sporulation process.</text>
</comment>
<dbReference type="Pfam" id="PF00072">
    <property type="entry name" value="Response_reg"/>
    <property type="match status" value="1"/>
</dbReference>
<evidence type="ECO:0000259" key="9">
    <source>
        <dbReference type="PROSITE" id="PS51755"/>
    </source>
</evidence>
<dbReference type="SUPFAM" id="SSF52172">
    <property type="entry name" value="CheY-like"/>
    <property type="match status" value="1"/>
</dbReference>
<evidence type="ECO:0000256" key="7">
    <source>
        <dbReference type="PROSITE-ProRule" id="PRU01091"/>
    </source>
</evidence>
<dbReference type="RefSeq" id="WP_379789074.1">
    <property type="nucleotide sequence ID" value="NZ_JBHSHL010000051.1"/>
</dbReference>
<evidence type="ECO:0000313" key="10">
    <source>
        <dbReference type="EMBL" id="MFC4805507.1"/>
    </source>
</evidence>
<gene>
    <name evidence="10" type="ORF">ACFO4R_10535</name>
</gene>
<dbReference type="SMART" id="SM00448">
    <property type="entry name" value="REC"/>
    <property type="match status" value="1"/>
</dbReference>
<evidence type="ECO:0000256" key="4">
    <source>
        <dbReference type="ARBA" id="ARBA00023163"/>
    </source>
</evidence>
<evidence type="ECO:0000256" key="3">
    <source>
        <dbReference type="ARBA" id="ARBA00023125"/>
    </source>
</evidence>